<accession>A0ABP7JFL6</accession>
<keyword evidence="3" id="KW-1185">Reference proteome</keyword>
<dbReference type="PANTHER" id="PTHR14136:SF17">
    <property type="entry name" value="BTB_POZ DOMAIN-CONTAINING PROTEIN KCTD9"/>
    <property type="match status" value="1"/>
</dbReference>
<dbReference type="Proteomes" id="UP001501624">
    <property type="component" value="Unassembled WGS sequence"/>
</dbReference>
<dbReference type="RefSeq" id="WP_020416680.1">
    <property type="nucleotide sequence ID" value="NZ_BAABCM010000013.1"/>
</dbReference>
<dbReference type="Pfam" id="PF00805">
    <property type="entry name" value="Pentapeptide"/>
    <property type="match status" value="3"/>
</dbReference>
<sequence>MAERRHGTPAPATGSTVTGQDWEGAHLSGERHERVAFVRADLSEAVTEGAVFTECTFRDSRFNASRHTGAAFLNCTFTGCSFFDATFTDCKTTGSMFDRCTFDLLTAEGGDWSFTGLPGADLRRASFSGVRLREADLTGARIGGTVHRCDLSGAWLHAADLSGCDLRGSEITGLNPLETKLAGATIDPEQALVLAGALGVRIR</sequence>
<comment type="caution">
    <text evidence="2">The sequence shown here is derived from an EMBL/GenBank/DDBJ whole genome shotgun (WGS) entry which is preliminary data.</text>
</comment>
<name>A0ABP7JFL6_9PSEU</name>
<dbReference type="EMBL" id="BAABCM010000013">
    <property type="protein sequence ID" value="GAA3842824.1"/>
    <property type="molecule type" value="Genomic_DNA"/>
</dbReference>
<organism evidence="2 3">
    <name type="scientific">Amycolatopsis tucumanensis</name>
    <dbReference type="NCBI Taxonomy" id="401106"/>
    <lineage>
        <taxon>Bacteria</taxon>
        <taxon>Bacillati</taxon>
        <taxon>Actinomycetota</taxon>
        <taxon>Actinomycetes</taxon>
        <taxon>Pseudonocardiales</taxon>
        <taxon>Pseudonocardiaceae</taxon>
        <taxon>Amycolatopsis</taxon>
    </lineage>
</organism>
<dbReference type="InterPro" id="IPR051082">
    <property type="entry name" value="Pentapeptide-BTB/POZ_domain"/>
</dbReference>
<dbReference type="InterPro" id="IPR001646">
    <property type="entry name" value="5peptide_repeat"/>
</dbReference>
<protein>
    <submittedName>
        <fullName evidence="2">Pentapeptide repeat-containing protein</fullName>
    </submittedName>
</protein>
<evidence type="ECO:0000256" key="1">
    <source>
        <dbReference type="SAM" id="MobiDB-lite"/>
    </source>
</evidence>
<proteinExistence type="predicted"/>
<dbReference type="Gene3D" id="2.160.20.80">
    <property type="entry name" value="E3 ubiquitin-protein ligase SopA"/>
    <property type="match status" value="1"/>
</dbReference>
<dbReference type="SUPFAM" id="SSF141571">
    <property type="entry name" value="Pentapeptide repeat-like"/>
    <property type="match status" value="1"/>
</dbReference>
<dbReference type="PANTHER" id="PTHR14136">
    <property type="entry name" value="BTB_POZ DOMAIN-CONTAINING PROTEIN KCTD9"/>
    <property type="match status" value="1"/>
</dbReference>
<gene>
    <name evidence="2" type="ORF">GCM10022380_71270</name>
</gene>
<reference evidence="3" key="1">
    <citation type="journal article" date="2019" name="Int. J. Syst. Evol. Microbiol.">
        <title>The Global Catalogue of Microorganisms (GCM) 10K type strain sequencing project: providing services to taxonomists for standard genome sequencing and annotation.</title>
        <authorList>
            <consortium name="The Broad Institute Genomics Platform"/>
            <consortium name="The Broad Institute Genome Sequencing Center for Infectious Disease"/>
            <person name="Wu L."/>
            <person name="Ma J."/>
        </authorList>
    </citation>
    <scope>NUCLEOTIDE SEQUENCE [LARGE SCALE GENOMIC DNA]</scope>
    <source>
        <strain evidence="3">JCM 17017</strain>
    </source>
</reference>
<feature type="region of interest" description="Disordered" evidence="1">
    <location>
        <begin position="1"/>
        <end position="22"/>
    </location>
</feature>
<evidence type="ECO:0000313" key="3">
    <source>
        <dbReference type="Proteomes" id="UP001501624"/>
    </source>
</evidence>
<evidence type="ECO:0000313" key="2">
    <source>
        <dbReference type="EMBL" id="GAA3842824.1"/>
    </source>
</evidence>